<feature type="transmembrane region" description="Helical" evidence="1">
    <location>
        <begin position="33"/>
        <end position="52"/>
    </location>
</feature>
<keyword evidence="3" id="KW-1185">Reference proteome</keyword>
<evidence type="ECO:0000313" key="2">
    <source>
        <dbReference type="EMBL" id="SFU64976.1"/>
    </source>
</evidence>
<dbReference type="Proteomes" id="UP000183629">
    <property type="component" value="Unassembled WGS sequence"/>
</dbReference>
<dbReference type="Pfam" id="PF14015">
    <property type="entry name" value="DUF4231"/>
    <property type="match status" value="1"/>
</dbReference>
<evidence type="ECO:0008006" key="4">
    <source>
        <dbReference type="Google" id="ProtNLM"/>
    </source>
</evidence>
<protein>
    <recommendedName>
        <fullName evidence="4">DUF4231 domain-containing protein</fullName>
    </recommendedName>
</protein>
<name>A0A1I7HWU9_9STRE</name>
<accession>A0A1I7HWU9</accession>
<proteinExistence type="predicted"/>
<gene>
    <name evidence="2" type="ORF">SAMN05660328_103347</name>
</gene>
<dbReference type="NCBIfam" id="NF033634">
    <property type="entry name" value="SLATT_1"/>
    <property type="match status" value="1"/>
</dbReference>
<keyword evidence="1" id="KW-0812">Transmembrane</keyword>
<keyword evidence="1" id="KW-1133">Transmembrane helix</keyword>
<reference evidence="3" key="1">
    <citation type="submission" date="2016-10" db="EMBL/GenBank/DDBJ databases">
        <authorList>
            <person name="Varghese N."/>
            <person name="Submissions S."/>
        </authorList>
    </citation>
    <scope>NUCLEOTIDE SEQUENCE [LARGE SCALE GENOMIC DNA]</scope>
    <source>
        <strain evidence="3">LMG 15572</strain>
    </source>
</reference>
<organism evidence="2 3">
    <name type="scientific">Streptococcus gallolyticus</name>
    <dbReference type="NCBI Taxonomy" id="315405"/>
    <lineage>
        <taxon>Bacteria</taxon>
        <taxon>Bacillati</taxon>
        <taxon>Bacillota</taxon>
        <taxon>Bacilli</taxon>
        <taxon>Lactobacillales</taxon>
        <taxon>Streptococcaceae</taxon>
        <taxon>Streptococcus</taxon>
    </lineage>
</organism>
<dbReference type="EMBL" id="FPBN01000003">
    <property type="protein sequence ID" value="SFU64976.1"/>
    <property type="molecule type" value="Genomic_DNA"/>
</dbReference>
<evidence type="ECO:0000256" key="1">
    <source>
        <dbReference type="SAM" id="Phobius"/>
    </source>
</evidence>
<dbReference type="RefSeq" id="WP_074657164.1">
    <property type="nucleotide sequence ID" value="NZ_FOLZ01000001.1"/>
</dbReference>
<evidence type="ECO:0000313" key="3">
    <source>
        <dbReference type="Proteomes" id="UP000183629"/>
    </source>
</evidence>
<sequence>MNDYTEMTIETYLAERLTKEIAAYEKKSHFHRAWFIVFKVIQIIVLALVPILASLPLPIPCFKLLAVIASCLVLVLEALLAVSNHKDKWRIYHTTSKELASEKFTFETTSGIYNKEKLTEDRFALLVDRCENIIKNKE</sequence>
<dbReference type="InterPro" id="IPR025325">
    <property type="entry name" value="DUF4231"/>
</dbReference>
<feature type="transmembrane region" description="Helical" evidence="1">
    <location>
        <begin position="64"/>
        <end position="82"/>
    </location>
</feature>
<keyword evidence="1" id="KW-0472">Membrane</keyword>
<dbReference type="AlphaFoldDB" id="A0A1I7HWU9"/>